<gene>
    <name evidence="6" type="ORF">GPA22_00790</name>
</gene>
<protein>
    <recommendedName>
        <fullName evidence="5">Photosynthesis system II assembly factor Ycf48/Hcf136-like domain-containing protein</fullName>
    </recommendedName>
</protein>
<organism evidence="6 7">
    <name type="scientific">Aromatoleum toluvorans</name>
    <dbReference type="NCBI Taxonomy" id="92002"/>
    <lineage>
        <taxon>Bacteria</taxon>
        <taxon>Pseudomonadati</taxon>
        <taxon>Pseudomonadota</taxon>
        <taxon>Betaproteobacteria</taxon>
        <taxon>Rhodocyclales</taxon>
        <taxon>Rhodocyclaceae</taxon>
        <taxon>Aromatoleum</taxon>
    </lineage>
</organism>
<evidence type="ECO:0000256" key="3">
    <source>
        <dbReference type="SAM" id="Coils"/>
    </source>
</evidence>
<keyword evidence="3" id="KW-0175">Coiled coil</keyword>
<evidence type="ECO:0000256" key="1">
    <source>
        <dbReference type="ARBA" id="ARBA00022531"/>
    </source>
</evidence>
<comment type="caution">
    <text evidence="6">The sequence shown here is derived from an EMBL/GenBank/DDBJ whole genome shotgun (WGS) entry which is preliminary data.</text>
</comment>
<keyword evidence="4" id="KW-1133">Transmembrane helix</keyword>
<keyword evidence="1" id="KW-0602">Photosynthesis</keyword>
<dbReference type="Gene3D" id="2.130.10.10">
    <property type="entry name" value="YVTN repeat-like/Quinoprotein amine dehydrogenase"/>
    <property type="match status" value="2"/>
</dbReference>
<name>A0ABX1PVY6_9RHOO</name>
<dbReference type="Proteomes" id="UP000623795">
    <property type="component" value="Unassembled WGS sequence"/>
</dbReference>
<sequence>MAVTISEGAADAIIRSPTSLMEGVPVFFFLKHSKPIGAAAVLLALAASAFATASTGFVDPLQLMARQSVKAAARLMLDVATLSDGRLVAVGEQGTIILSDDRGRSWRQAAVPVSVNLTATFFVDAASGWAAGHDGVILGTKDGGLNWVRLFDGNAVNEQIVAAAERRVRQARERSQAAAATQAAQDELDRAEDALADAEAGARFGPSRPLFGIWFKDAKQGFVAGAFGQLFHTEDGGASWRYIGDRLDNPEALHYNAIVPTPSGKIAIVGEGGRIHLSADGGQTWQRHETGYDGQLYGMLALRDADGREVFLAYGFGGRILLSRDGGLRWSQVDAGVKANIVDGFVAADGSVRLLTAGGQVFRGGSDGKPFVPAGSDGGAGVQKRIAAAIPLPDGSLVLAGMGGIHLVSTNGK</sequence>
<proteinExistence type="predicted"/>
<evidence type="ECO:0000259" key="5">
    <source>
        <dbReference type="Pfam" id="PF14870"/>
    </source>
</evidence>
<dbReference type="Pfam" id="PF14870">
    <property type="entry name" value="PSII_BNR"/>
    <property type="match status" value="2"/>
</dbReference>
<dbReference type="InterPro" id="IPR028203">
    <property type="entry name" value="PSII_CF48-like_dom"/>
</dbReference>
<feature type="domain" description="Photosynthesis system II assembly factor Ycf48/Hcf136-like" evidence="5">
    <location>
        <begin position="211"/>
        <end position="287"/>
    </location>
</feature>
<reference evidence="6 7" key="1">
    <citation type="submission" date="2019-12" db="EMBL/GenBank/DDBJ databases">
        <title>Comparative genomics gives insights into the taxonomy of the Azoarcus-Aromatoleum group and reveals separate origins of nif in the plant-associated Azoarcus and non-plant-associated Aromatoleum sub-groups.</title>
        <authorList>
            <person name="Lafos M."/>
            <person name="Maluk M."/>
            <person name="Batista M."/>
            <person name="Junghare M."/>
            <person name="Carmona M."/>
            <person name="Faoro H."/>
            <person name="Cruz L.M."/>
            <person name="Battistoni F."/>
            <person name="De Souza E."/>
            <person name="Pedrosa F."/>
            <person name="Chen W.-M."/>
            <person name="Poole P.S."/>
            <person name="Dixon R.A."/>
            <person name="James E.K."/>
        </authorList>
    </citation>
    <scope>NUCLEOTIDE SEQUENCE [LARGE SCALE GENOMIC DNA]</scope>
    <source>
        <strain evidence="6 7">Td21</strain>
    </source>
</reference>
<keyword evidence="4" id="KW-0472">Membrane</keyword>
<dbReference type="PANTHER" id="PTHR47199">
    <property type="entry name" value="PHOTOSYSTEM II STABILITY/ASSEMBLY FACTOR HCF136, CHLOROPLASTIC"/>
    <property type="match status" value="1"/>
</dbReference>
<dbReference type="EMBL" id="WTVN01000001">
    <property type="protein sequence ID" value="NMG42276.1"/>
    <property type="molecule type" value="Genomic_DNA"/>
</dbReference>
<dbReference type="CDD" id="cd15482">
    <property type="entry name" value="Sialidase_non-viral"/>
    <property type="match status" value="1"/>
</dbReference>
<evidence type="ECO:0000256" key="4">
    <source>
        <dbReference type="SAM" id="Phobius"/>
    </source>
</evidence>
<dbReference type="InterPro" id="IPR036278">
    <property type="entry name" value="Sialidase_sf"/>
</dbReference>
<keyword evidence="7" id="KW-1185">Reference proteome</keyword>
<evidence type="ECO:0000313" key="6">
    <source>
        <dbReference type="EMBL" id="NMG42276.1"/>
    </source>
</evidence>
<keyword evidence="4" id="KW-0812">Transmembrane</keyword>
<keyword evidence="2" id="KW-0604">Photosystem II</keyword>
<evidence type="ECO:0000313" key="7">
    <source>
        <dbReference type="Proteomes" id="UP000623795"/>
    </source>
</evidence>
<feature type="transmembrane region" description="Helical" evidence="4">
    <location>
        <begin position="36"/>
        <end position="58"/>
    </location>
</feature>
<dbReference type="SUPFAM" id="SSF50939">
    <property type="entry name" value="Sialidases"/>
    <property type="match status" value="1"/>
</dbReference>
<dbReference type="InterPro" id="IPR015943">
    <property type="entry name" value="WD40/YVTN_repeat-like_dom_sf"/>
</dbReference>
<accession>A0ABX1PVY6</accession>
<evidence type="ECO:0000256" key="2">
    <source>
        <dbReference type="ARBA" id="ARBA00023276"/>
    </source>
</evidence>
<feature type="coiled-coil region" evidence="3">
    <location>
        <begin position="154"/>
        <end position="201"/>
    </location>
</feature>
<dbReference type="PANTHER" id="PTHR47199:SF2">
    <property type="entry name" value="PHOTOSYSTEM II STABILITY_ASSEMBLY FACTOR HCF136, CHLOROPLASTIC"/>
    <property type="match status" value="1"/>
</dbReference>
<feature type="domain" description="Photosynthesis system II assembly factor Ycf48/Hcf136-like" evidence="5">
    <location>
        <begin position="73"/>
        <end position="138"/>
    </location>
</feature>